<keyword evidence="7" id="KW-1185">Reference proteome</keyword>
<accession>A0A0M0L709</accession>
<evidence type="ECO:0008006" key="8">
    <source>
        <dbReference type="Google" id="ProtNLM"/>
    </source>
</evidence>
<evidence type="ECO:0000256" key="3">
    <source>
        <dbReference type="ARBA" id="ARBA00022989"/>
    </source>
</evidence>
<dbReference type="AlphaFoldDB" id="A0A0M0L709"/>
<dbReference type="InterPro" id="IPR003810">
    <property type="entry name" value="Mntp/YtaF"/>
</dbReference>
<evidence type="ECO:0000313" key="7">
    <source>
        <dbReference type="Proteomes" id="UP000037558"/>
    </source>
</evidence>
<keyword evidence="1" id="KW-1003">Cell membrane</keyword>
<keyword evidence="4 5" id="KW-0472">Membrane</keyword>
<evidence type="ECO:0000256" key="5">
    <source>
        <dbReference type="SAM" id="Phobius"/>
    </source>
</evidence>
<sequence>MTVLFSLLLLAFAVSLDNFSVGLTYGLRKLRIPLKSIIIISCCSALSLVVSMLLGNLLATFVSPAFTEKLGGFILLILGAWVLYQFFHPSDSQVENKKEEKVLLKLEIKTLGVVINILKKPTVADFDQSGSINGIEAIMLGVALSLDAFGAGIGAALLGYSPLYLSIIVGLMSFCFLGLGIYFGKAFSHLKWMKSFSFLPGVLLIILGILRL</sequence>
<keyword evidence="2 5" id="KW-0812">Transmembrane</keyword>
<evidence type="ECO:0000256" key="1">
    <source>
        <dbReference type="ARBA" id="ARBA00022475"/>
    </source>
</evidence>
<evidence type="ECO:0000313" key="6">
    <source>
        <dbReference type="EMBL" id="KOO46860.1"/>
    </source>
</evidence>
<feature type="transmembrane region" description="Helical" evidence="5">
    <location>
        <begin position="163"/>
        <end position="184"/>
    </location>
</feature>
<dbReference type="PANTHER" id="PTHR35529">
    <property type="entry name" value="MANGANESE EFFLUX PUMP MNTP-RELATED"/>
    <property type="match status" value="1"/>
</dbReference>
<protein>
    <recommendedName>
        <fullName evidence="8">Sporulation membrane protein YtaF</fullName>
    </recommendedName>
</protein>
<evidence type="ECO:0000256" key="2">
    <source>
        <dbReference type="ARBA" id="ARBA00022692"/>
    </source>
</evidence>
<dbReference type="Pfam" id="PF02659">
    <property type="entry name" value="Mntp"/>
    <property type="match status" value="2"/>
</dbReference>
<dbReference type="PANTHER" id="PTHR35529:SF2">
    <property type="entry name" value="SPORULATION PROTEIN YTAF-RELATED"/>
    <property type="match status" value="1"/>
</dbReference>
<proteinExistence type="predicted"/>
<feature type="transmembrane region" description="Helical" evidence="5">
    <location>
        <begin position="36"/>
        <end position="58"/>
    </location>
</feature>
<feature type="transmembrane region" description="Helical" evidence="5">
    <location>
        <begin position="190"/>
        <end position="210"/>
    </location>
</feature>
<gene>
    <name evidence="6" type="ORF">AMD01_08050</name>
</gene>
<dbReference type="OrthoDB" id="1679205at2"/>
<comment type="caution">
    <text evidence="6">The sequence shown here is derived from an EMBL/GenBank/DDBJ whole genome shotgun (WGS) entry which is preliminary data.</text>
</comment>
<dbReference type="EMBL" id="LILC01000011">
    <property type="protein sequence ID" value="KOO46860.1"/>
    <property type="molecule type" value="Genomic_DNA"/>
</dbReference>
<dbReference type="NCBIfam" id="TIGR02840">
    <property type="entry name" value="spore_YtaF"/>
    <property type="match status" value="1"/>
</dbReference>
<feature type="transmembrane region" description="Helical" evidence="5">
    <location>
        <begin position="137"/>
        <end position="158"/>
    </location>
</feature>
<dbReference type="STRING" id="284581.AMD01_08050"/>
<keyword evidence="3 5" id="KW-1133">Transmembrane helix</keyword>
<dbReference type="PATRIC" id="fig|284581.3.peg.3662"/>
<organism evidence="6 7">
    <name type="scientific">Priestia koreensis</name>
    <dbReference type="NCBI Taxonomy" id="284581"/>
    <lineage>
        <taxon>Bacteria</taxon>
        <taxon>Bacillati</taxon>
        <taxon>Bacillota</taxon>
        <taxon>Bacilli</taxon>
        <taxon>Bacillales</taxon>
        <taxon>Bacillaceae</taxon>
        <taxon>Priestia</taxon>
    </lineage>
</organism>
<name>A0A0M0L709_9BACI</name>
<feature type="transmembrane region" description="Helical" evidence="5">
    <location>
        <begin position="70"/>
        <end position="87"/>
    </location>
</feature>
<dbReference type="RefSeq" id="WP_053400868.1">
    <property type="nucleotide sequence ID" value="NZ_JAUKEN010000001.1"/>
</dbReference>
<dbReference type="InterPro" id="IPR014205">
    <property type="entry name" value="Spore_YtaF"/>
</dbReference>
<evidence type="ECO:0000256" key="4">
    <source>
        <dbReference type="ARBA" id="ARBA00023136"/>
    </source>
</evidence>
<dbReference type="Proteomes" id="UP000037558">
    <property type="component" value="Unassembled WGS sequence"/>
</dbReference>
<reference evidence="7" key="1">
    <citation type="submission" date="2015-08" db="EMBL/GenBank/DDBJ databases">
        <title>Fjat-14210 dsm16467.</title>
        <authorList>
            <person name="Liu B."/>
            <person name="Wang J."/>
            <person name="Zhu Y."/>
            <person name="Liu G."/>
            <person name="Chen Q."/>
            <person name="Chen Z."/>
            <person name="Lan J."/>
            <person name="Che J."/>
            <person name="Ge C."/>
            <person name="Shi H."/>
            <person name="Pan Z."/>
            <person name="Liu X."/>
        </authorList>
    </citation>
    <scope>NUCLEOTIDE SEQUENCE [LARGE SCALE GENOMIC DNA]</scope>
    <source>
        <strain evidence="7">DSM 16467</strain>
    </source>
</reference>